<gene>
    <name evidence="2" type="ORF">DPQ25_08175</name>
</gene>
<protein>
    <recommendedName>
        <fullName evidence="1">DUF5722 domain-containing protein</fullName>
    </recommendedName>
</protein>
<dbReference type="InterPro" id="IPR017853">
    <property type="entry name" value="GH"/>
</dbReference>
<proteinExistence type="predicted"/>
<dbReference type="RefSeq" id="WP_112332680.1">
    <property type="nucleotide sequence ID" value="NZ_QLYR01000004.1"/>
</dbReference>
<name>A0A328UB45_9FIRM</name>
<dbReference type="Pfam" id="PF18989">
    <property type="entry name" value="DUF5722"/>
    <property type="match status" value="1"/>
</dbReference>
<dbReference type="EMBL" id="QLYR01000004">
    <property type="protein sequence ID" value="RAQ28758.1"/>
    <property type="molecule type" value="Genomic_DNA"/>
</dbReference>
<accession>A0A328UB45</accession>
<dbReference type="InterPro" id="IPR043780">
    <property type="entry name" value="DUF5722"/>
</dbReference>
<keyword evidence="3" id="KW-1185">Reference proteome</keyword>
<dbReference type="Proteomes" id="UP000249377">
    <property type="component" value="Unassembled WGS sequence"/>
</dbReference>
<evidence type="ECO:0000313" key="2">
    <source>
        <dbReference type="EMBL" id="RAQ28758.1"/>
    </source>
</evidence>
<dbReference type="SUPFAM" id="SSF51445">
    <property type="entry name" value="(Trans)glycosidases"/>
    <property type="match status" value="1"/>
</dbReference>
<dbReference type="AlphaFoldDB" id="A0A328UB45"/>
<feature type="domain" description="DUF5722" evidence="1">
    <location>
        <begin position="98"/>
        <end position="489"/>
    </location>
</feature>
<evidence type="ECO:0000313" key="3">
    <source>
        <dbReference type="Proteomes" id="UP000249377"/>
    </source>
</evidence>
<comment type="caution">
    <text evidence="2">The sequence shown here is derived from an EMBL/GenBank/DDBJ whole genome shotgun (WGS) entry which is preliminary data.</text>
</comment>
<dbReference type="Gene3D" id="3.20.20.80">
    <property type="entry name" value="Glycosidases"/>
    <property type="match status" value="1"/>
</dbReference>
<sequence length="515" mass="58658">MKLETITVEKNMLRFCLDEAFSGPVTLREETPVVHGTPRLVAQEELAFTGGAAACARFADGHDRALSRFFCRQGGTELEGAHYVTDFAPDVPENVYPYPQPDTIKTLVCPHEEGREFGIKQSRFDVNLPAMVALEEQPDTIPYEFEGQTYYFYRDSLEKLEKNMAGYEVNTLILLNAPSKFFSHEEQALLDVCIHPKYEWGDPGAFISAFNMTTEAGQRVYGAFVSFLAERYTRADKKYGRIGGVIISNEINLQTNWGNVGEMPVKDYVEEYSVAMRLAWICGKRHYSGFRVYVSLANNWNELHENPLRLYHGRDIIDHLGVISARDGDFPWHVAHHPYPESWLPDFWNDRRATFDFATPKITYKNMEVLEAYLAQPQLLYRGTPRRIVFSEQGFNAENGPLRDLQEKQAAAGYVLEYLKARNMKTVDMMANHSYLDNLHEFGLNLGIFRYDPDAPNHRGEAKPIAAAVKAMDTPAEEIAILFAREIISPELFDYLLHPTVLCGDPDRSSETEFG</sequence>
<evidence type="ECO:0000259" key="1">
    <source>
        <dbReference type="Pfam" id="PF18989"/>
    </source>
</evidence>
<reference evidence="2 3" key="1">
    <citation type="submission" date="2018-06" db="EMBL/GenBank/DDBJ databases">
        <title>Noncontiguous genome sequence of Ruminococcaceae bacterium ASD2818.</title>
        <authorList>
            <person name="Chaplin A.V."/>
            <person name="Sokolova S.R."/>
            <person name="Kochetkova T.O."/>
            <person name="Goltsov A.Y."/>
            <person name="Trofimov D.Y."/>
            <person name="Efimov B.A."/>
        </authorList>
    </citation>
    <scope>NUCLEOTIDE SEQUENCE [LARGE SCALE GENOMIC DNA]</scope>
    <source>
        <strain evidence="2 3">ASD2818</strain>
    </source>
</reference>
<organism evidence="2 3">
    <name type="scientific">Hydrogeniiclostridium mannosilyticum</name>
    <dbReference type="NCBI Taxonomy" id="2764322"/>
    <lineage>
        <taxon>Bacteria</taxon>
        <taxon>Bacillati</taxon>
        <taxon>Bacillota</taxon>
        <taxon>Clostridia</taxon>
        <taxon>Eubacteriales</taxon>
        <taxon>Acutalibacteraceae</taxon>
        <taxon>Hydrogeniiclostridium</taxon>
    </lineage>
</organism>